<comment type="caution">
    <text evidence="1">The sequence shown here is derived from an EMBL/GenBank/DDBJ whole genome shotgun (WGS) entry which is preliminary data.</text>
</comment>
<dbReference type="RefSeq" id="WP_104506233.1">
    <property type="nucleotide sequence ID" value="NZ_JACIGC010000037.1"/>
</dbReference>
<reference evidence="1 2" key="1">
    <citation type="journal article" date="2018" name="Arch. Microbiol.">
        <title>New insights into the metabolic potential of the phototrophic purple bacterium Rhodopila globiformis DSM 161(T) from its draft genome sequence and evidence for a vanadium-dependent nitrogenase.</title>
        <authorList>
            <person name="Imhoff J.F."/>
            <person name="Rahn T."/>
            <person name="Kunzel S."/>
            <person name="Neulinger S.C."/>
        </authorList>
    </citation>
    <scope>NUCLEOTIDE SEQUENCE [LARGE SCALE GENOMIC DNA]</scope>
    <source>
        <strain evidence="1 2">DSM 16996</strain>
    </source>
</reference>
<name>A0A2S6NFE8_9HYPH</name>
<dbReference type="PROSITE" id="PS50206">
    <property type="entry name" value="RHODANESE_3"/>
    <property type="match status" value="1"/>
</dbReference>
<protein>
    <submittedName>
        <fullName evidence="1">Uncharacterized protein</fullName>
    </submittedName>
</protein>
<organism evidence="1 2">
    <name type="scientific">Rhodoblastus sphagnicola</name>
    <dbReference type="NCBI Taxonomy" id="333368"/>
    <lineage>
        <taxon>Bacteria</taxon>
        <taxon>Pseudomonadati</taxon>
        <taxon>Pseudomonadota</taxon>
        <taxon>Alphaproteobacteria</taxon>
        <taxon>Hyphomicrobiales</taxon>
        <taxon>Rhodoblastaceae</taxon>
        <taxon>Rhodoblastus</taxon>
    </lineage>
</organism>
<proteinExistence type="predicted"/>
<dbReference type="AlphaFoldDB" id="A0A2S6NFE8"/>
<gene>
    <name evidence="1" type="ORF">CCR94_02085</name>
</gene>
<dbReference type="CDD" id="cd00158">
    <property type="entry name" value="RHOD"/>
    <property type="match status" value="1"/>
</dbReference>
<dbReference type="EMBL" id="NHSJ01000023">
    <property type="protein sequence ID" value="PPQ33327.1"/>
    <property type="molecule type" value="Genomic_DNA"/>
</dbReference>
<dbReference type="Proteomes" id="UP000239089">
    <property type="component" value="Unassembled WGS sequence"/>
</dbReference>
<sequence length="114" mass="12497">MFGWLFGGGGDVKTLDPGVLRNMLREKDSPYVLVDVREDKEWAGGRIAGAIHAPLSRFDEAAAKLPKDRPIIFYCASGMRSKTALRRAKAMGLNAEGHLGGGISRWARNFPVVR</sequence>
<dbReference type="InterPro" id="IPR050229">
    <property type="entry name" value="GlpE_sulfurtransferase"/>
</dbReference>
<dbReference type="InterPro" id="IPR036873">
    <property type="entry name" value="Rhodanese-like_dom_sf"/>
</dbReference>
<keyword evidence="2" id="KW-1185">Reference proteome</keyword>
<dbReference type="Gene3D" id="3.40.250.10">
    <property type="entry name" value="Rhodanese-like domain"/>
    <property type="match status" value="1"/>
</dbReference>
<dbReference type="OrthoDB" id="9807812at2"/>
<accession>A0A2S6NFE8</accession>
<dbReference type="SMART" id="SM00450">
    <property type="entry name" value="RHOD"/>
    <property type="match status" value="1"/>
</dbReference>
<dbReference type="InterPro" id="IPR001763">
    <property type="entry name" value="Rhodanese-like_dom"/>
</dbReference>
<evidence type="ECO:0000313" key="1">
    <source>
        <dbReference type="EMBL" id="PPQ33327.1"/>
    </source>
</evidence>
<evidence type="ECO:0000313" key="2">
    <source>
        <dbReference type="Proteomes" id="UP000239089"/>
    </source>
</evidence>
<dbReference type="SUPFAM" id="SSF52821">
    <property type="entry name" value="Rhodanese/Cell cycle control phosphatase"/>
    <property type="match status" value="1"/>
</dbReference>
<dbReference type="PANTHER" id="PTHR43031:SF16">
    <property type="entry name" value="OXIDOREDUCTASE"/>
    <property type="match status" value="1"/>
</dbReference>
<dbReference type="PANTHER" id="PTHR43031">
    <property type="entry name" value="FAD-DEPENDENT OXIDOREDUCTASE"/>
    <property type="match status" value="1"/>
</dbReference>
<dbReference type="Pfam" id="PF00581">
    <property type="entry name" value="Rhodanese"/>
    <property type="match status" value="1"/>
</dbReference>